<sequence>MLNRFRFDARPSLKAGMAVCLLAGLLSVPGRTAQAAAQAAPQSTAARDVVGSWIARLDQRAGELDAAPRVKQTRIGYGMVLKKGDGGMVEVVAPGPVQPTDQPADKPADQPADKPAAVVPVPAPAATPAAPAVAAGDGDSASAPATAPLEMLPPLPPPAPLMLTVRAKSADRVGRLATRLIELGFLTQEQWTDSFDDTLETAVRAFQVAEGLMPDGKVGEATRQALDRTPKEAASLMRGAATSMRAVQASVPDTVLFVNLPSQTVTYIERGKLVFTMRAVVGRPSRQTPLLQDRVVSVTINPTWTVPPTVMAQDKLPNLRKKGNPGIKDAIVYLDGVEVAPESINWWSVSPERIRIVQRPGDDNALGRFRFNLTNGESIFLHGTNDPKLFERDMRAASSGCVRLADARMVAELLLRAAKMDPAAIDRQMETGKTKTVSLPTAVPVRFVYWTAMVEPEGTVRVHPGIYDDIPTASQPSNPPSSAPSAAPSSLPPATAGTASTPKRLEPPKPVRPVPAGNPLPTQSSSARPRTVNAPANGATAGQAGNPAGSGTARAQVVRASM</sequence>
<feature type="chain" id="PRO_5047053609" description="L,D-TPase catalytic domain-containing protein" evidence="9">
    <location>
        <begin position="36"/>
        <end position="562"/>
    </location>
</feature>
<keyword evidence="9" id="KW-0732">Signal</keyword>
<comment type="caution">
    <text evidence="11">The sequence shown here is derived from an EMBL/GenBank/DDBJ whole genome shotgun (WGS) entry which is preliminary data.</text>
</comment>
<dbReference type="InterPro" id="IPR038063">
    <property type="entry name" value="Transpep_catalytic_dom"/>
</dbReference>
<dbReference type="PANTHER" id="PTHR41533">
    <property type="entry name" value="L,D-TRANSPEPTIDASE HI_1667-RELATED"/>
    <property type="match status" value="1"/>
</dbReference>
<evidence type="ECO:0000256" key="9">
    <source>
        <dbReference type="SAM" id="SignalP"/>
    </source>
</evidence>
<evidence type="ECO:0000256" key="6">
    <source>
        <dbReference type="ARBA" id="ARBA00023316"/>
    </source>
</evidence>
<feature type="active site" description="Proton donor/acceptor" evidence="7">
    <location>
        <position position="382"/>
    </location>
</feature>
<evidence type="ECO:0000256" key="2">
    <source>
        <dbReference type="ARBA" id="ARBA00005992"/>
    </source>
</evidence>
<dbReference type="Proteomes" id="UP000781958">
    <property type="component" value="Unassembled WGS sequence"/>
</dbReference>
<dbReference type="SUPFAM" id="SSF141523">
    <property type="entry name" value="L,D-transpeptidase catalytic domain-like"/>
    <property type="match status" value="1"/>
</dbReference>
<feature type="compositionally biased region" description="Basic and acidic residues" evidence="8">
    <location>
        <begin position="103"/>
        <end position="112"/>
    </location>
</feature>
<accession>A0ABS4SHM7</accession>
<dbReference type="InterPro" id="IPR002477">
    <property type="entry name" value="Peptidoglycan-bd-like"/>
</dbReference>
<dbReference type="Gene3D" id="1.10.101.10">
    <property type="entry name" value="PGBD-like superfamily/PGBD"/>
    <property type="match status" value="1"/>
</dbReference>
<evidence type="ECO:0000256" key="1">
    <source>
        <dbReference type="ARBA" id="ARBA00004752"/>
    </source>
</evidence>
<reference evidence="11 12" key="1">
    <citation type="submission" date="2021-03" db="EMBL/GenBank/DDBJ databases">
        <title>Genomic Encyclopedia of Type Strains, Phase III (KMG-III): the genomes of soil and plant-associated and newly described type strains.</title>
        <authorList>
            <person name="Whitman W."/>
        </authorList>
    </citation>
    <scope>NUCLEOTIDE SEQUENCE [LARGE SCALE GENOMIC DNA]</scope>
    <source>
        <strain evidence="11 12">IMMIB AFH-6</strain>
    </source>
</reference>
<dbReference type="RefSeq" id="WP_209765257.1">
    <property type="nucleotide sequence ID" value="NZ_JAGINP010000004.1"/>
</dbReference>
<name>A0ABS4SHM7_9PROT</name>
<dbReference type="EMBL" id="JAGINP010000004">
    <property type="protein sequence ID" value="MBP2291694.1"/>
    <property type="molecule type" value="Genomic_DNA"/>
</dbReference>
<protein>
    <recommendedName>
        <fullName evidence="10">L,D-TPase catalytic domain-containing protein</fullName>
    </recommendedName>
</protein>
<dbReference type="Gene3D" id="2.40.440.10">
    <property type="entry name" value="L,D-transpeptidase catalytic domain-like"/>
    <property type="match status" value="1"/>
</dbReference>
<feature type="signal peptide" evidence="9">
    <location>
        <begin position="1"/>
        <end position="35"/>
    </location>
</feature>
<evidence type="ECO:0000256" key="5">
    <source>
        <dbReference type="ARBA" id="ARBA00022984"/>
    </source>
</evidence>
<evidence type="ECO:0000256" key="8">
    <source>
        <dbReference type="SAM" id="MobiDB-lite"/>
    </source>
</evidence>
<organism evidence="11 12">
    <name type="scientific">Azospirillum rugosum</name>
    <dbReference type="NCBI Taxonomy" id="416170"/>
    <lineage>
        <taxon>Bacteria</taxon>
        <taxon>Pseudomonadati</taxon>
        <taxon>Pseudomonadota</taxon>
        <taxon>Alphaproteobacteria</taxon>
        <taxon>Rhodospirillales</taxon>
        <taxon>Azospirillaceae</taxon>
        <taxon>Azospirillum</taxon>
    </lineage>
</organism>
<dbReference type="InterPro" id="IPR052905">
    <property type="entry name" value="LD-transpeptidase_YkuD-like"/>
</dbReference>
<evidence type="ECO:0000256" key="3">
    <source>
        <dbReference type="ARBA" id="ARBA00022679"/>
    </source>
</evidence>
<comment type="similarity">
    <text evidence="2">Belongs to the YkuD family.</text>
</comment>
<keyword evidence="5 7" id="KW-0573">Peptidoglycan synthesis</keyword>
<dbReference type="InterPro" id="IPR005490">
    <property type="entry name" value="LD_TPept_cat_dom"/>
</dbReference>
<dbReference type="InterPro" id="IPR036365">
    <property type="entry name" value="PGBD-like_sf"/>
</dbReference>
<gene>
    <name evidence="11" type="ORF">J2851_001443</name>
</gene>
<comment type="pathway">
    <text evidence="1 7">Cell wall biogenesis; peptidoglycan biosynthesis.</text>
</comment>
<proteinExistence type="inferred from homology"/>
<dbReference type="Pfam" id="PF03734">
    <property type="entry name" value="YkuD"/>
    <property type="match status" value="1"/>
</dbReference>
<evidence type="ECO:0000256" key="4">
    <source>
        <dbReference type="ARBA" id="ARBA00022960"/>
    </source>
</evidence>
<dbReference type="CDD" id="cd16913">
    <property type="entry name" value="YkuD_like"/>
    <property type="match status" value="1"/>
</dbReference>
<keyword evidence="3" id="KW-0808">Transferase</keyword>
<dbReference type="SUPFAM" id="SSF47090">
    <property type="entry name" value="PGBD-like"/>
    <property type="match status" value="1"/>
</dbReference>
<feature type="domain" description="L,D-TPase catalytic" evidence="10">
    <location>
        <begin position="254"/>
        <end position="426"/>
    </location>
</feature>
<keyword evidence="6 7" id="KW-0961">Cell wall biogenesis/degradation</keyword>
<feature type="region of interest" description="Disordered" evidence="8">
    <location>
        <begin position="93"/>
        <end position="119"/>
    </location>
</feature>
<feature type="compositionally biased region" description="Low complexity" evidence="8">
    <location>
        <begin position="483"/>
        <end position="502"/>
    </location>
</feature>
<dbReference type="PROSITE" id="PS52029">
    <property type="entry name" value="LD_TPASE"/>
    <property type="match status" value="1"/>
</dbReference>
<dbReference type="InterPro" id="IPR036366">
    <property type="entry name" value="PGBDSf"/>
</dbReference>
<feature type="active site" description="Nucleophile" evidence="7">
    <location>
        <position position="401"/>
    </location>
</feature>
<dbReference type="Pfam" id="PF01471">
    <property type="entry name" value="PG_binding_1"/>
    <property type="match status" value="1"/>
</dbReference>
<evidence type="ECO:0000259" key="10">
    <source>
        <dbReference type="PROSITE" id="PS52029"/>
    </source>
</evidence>
<dbReference type="PANTHER" id="PTHR41533:SF1">
    <property type="entry name" value="L,D-TRANSPEPTIDASE YCBB-RELATED"/>
    <property type="match status" value="1"/>
</dbReference>
<evidence type="ECO:0000256" key="7">
    <source>
        <dbReference type="PROSITE-ProRule" id="PRU01373"/>
    </source>
</evidence>
<evidence type="ECO:0000313" key="11">
    <source>
        <dbReference type="EMBL" id="MBP2291694.1"/>
    </source>
</evidence>
<keyword evidence="12" id="KW-1185">Reference proteome</keyword>
<feature type="region of interest" description="Disordered" evidence="8">
    <location>
        <begin position="465"/>
        <end position="562"/>
    </location>
</feature>
<evidence type="ECO:0000313" key="12">
    <source>
        <dbReference type="Proteomes" id="UP000781958"/>
    </source>
</evidence>
<keyword evidence="4 7" id="KW-0133">Cell shape</keyword>